<keyword evidence="4" id="KW-1185">Reference proteome</keyword>
<organism evidence="3 4">
    <name type="scientific">Plasmodium gallinaceum</name>
    <dbReference type="NCBI Taxonomy" id="5849"/>
    <lineage>
        <taxon>Eukaryota</taxon>
        <taxon>Sar</taxon>
        <taxon>Alveolata</taxon>
        <taxon>Apicomplexa</taxon>
        <taxon>Aconoidasida</taxon>
        <taxon>Haemosporida</taxon>
        <taxon>Plasmodiidae</taxon>
        <taxon>Plasmodium</taxon>
        <taxon>Plasmodium (Haemamoeba)</taxon>
    </lineage>
</organism>
<keyword evidence="1" id="KW-0472">Membrane</keyword>
<evidence type="ECO:0000256" key="2">
    <source>
        <dbReference type="SAM" id="SignalP"/>
    </source>
</evidence>
<dbReference type="Proteomes" id="UP000220797">
    <property type="component" value="Unassembled WGS sequence"/>
</dbReference>
<feature type="chain" id="PRO_5012272418" description="Fam-b protein" evidence="2">
    <location>
        <begin position="24"/>
        <end position="290"/>
    </location>
</feature>
<evidence type="ECO:0000256" key="1">
    <source>
        <dbReference type="SAM" id="Phobius"/>
    </source>
</evidence>
<feature type="signal peptide" evidence="2">
    <location>
        <begin position="1"/>
        <end position="23"/>
    </location>
</feature>
<name>A0A1J1GTB7_PLAGA</name>
<accession>A0A1J1GTB7</accession>
<proteinExistence type="predicted"/>
<dbReference type="VEuPathDB" id="PlasmoDB:PGAL8A_00194000"/>
<dbReference type="EMBL" id="CVMV01000029">
    <property type="protein sequence ID" value="CRG94542.1"/>
    <property type="molecule type" value="Genomic_DNA"/>
</dbReference>
<evidence type="ECO:0000313" key="3">
    <source>
        <dbReference type="EMBL" id="CRG94542.1"/>
    </source>
</evidence>
<keyword evidence="1" id="KW-1133">Transmembrane helix</keyword>
<dbReference type="OrthoDB" id="392922at2759"/>
<comment type="caution">
    <text evidence="3">The sequence shown here is derived from an EMBL/GenBank/DDBJ whole genome shotgun (WGS) entry which is preliminary data.</text>
</comment>
<keyword evidence="2" id="KW-0732">Signal</keyword>
<gene>
    <name evidence="3" type="ORF">PGAL8A_00194000</name>
</gene>
<dbReference type="GeneID" id="39730465"/>
<dbReference type="RefSeq" id="XP_028527357.1">
    <property type="nucleotide sequence ID" value="XM_028670623.1"/>
</dbReference>
<evidence type="ECO:0000313" key="4">
    <source>
        <dbReference type="Proteomes" id="UP000220797"/>
    </source>
</evidence>
<feature type="transmembrane region" description="Helical" evidence="1">
    <location>
        <begin position="196"/>
        <end position="218"/>
    </location>
</feature>
<keyword evidence="1" id="KW-0812">Transmembrane</keyword>
<dbReference type="AlphaFoldDB" id="A0A1J1GTB7"/>
<protein>
    <recommendedName>
        <fullName evidence="5">Fam-b protein</fullName>
    </recommendedName>
</protein>
<reference evidence="3" key="1">
    <citation type="submission" date="2015-04" db="EMBL/GenBank/DDBJ databases">
        <authorList>
            <consortium name="Pathogen Informatics"/>
        </authorList>
    </citation>
    <scope>NUCLEOTIDE SEQUENCE [LARGE SCALE GENOMIC DNA]</scope>
    <source>
        <strain evidence="3">8A</strain>
    </source>
</reference>
<sequence length="290" mass="34166">MLYKNNIFFLIYILLLNVNILYGEDTNSKILTNNTHNDSNENGEKYIKKLDSLNSDENSQTLEDENKKIDNFPIDSKNSNLKKIDENPTKKPTSLILLNCCLENLLSKNDKDPSTLENVNELNSASILNNENEVNDISNNSKEKKSIFSKIISFFKKEEKPKPKTLMEYIREKNKKIIELEVQREKKKVSRIVHKYLFYVTGLTLLYLIFSPVIFHVLKTSNYRKIILKQYKNNKGRKIVPYNYDFDENFMNYYGYKAKNYSEYYDPERIVPKFVFGFYNGTPYILVKLG</sequence>
<evidence type="ECO:0008006" key="5">
    <source>
        <dbReference type="Google" id="ProtNLM"/>
    </source>
</evidence>